<organism evidence="1 2">
    <name type="scientific">Corynebacterium anserum</name>
    <dbReference type="NCBI Taxonomy" id="2684406"/>
    <lineage>
        <taxon>Bacteria</taxon>
        <taxon>Bacillati</taxon>
        <taxon>Actinomycetota</taxon>
        <taxon>Actinomycetes</taxon>
        <taxon>Mycobacteriales</taxon>
        <taxon>Corynebacteriaceae</taxon>
        <taxon>Corynebacterium</taxon>
    </lineage>
</organism>
<gene>
    <name evidence="1" type="ORF">GP473_06255</name>
</gene>
<dbReference type="InterPro" id="IPR016718">
    <property type="entry name" value="rRNA_m1G-MeTrfase_A_prd"/>
</dbReference>
<keyword evidence="2" id="KW-1185">Reference proteome</keyword>
<reference evidence="1 2" key="1">
    <citation type="submission" date="2019-12" db="EMBL/GenBank/DDBJ databases">
        <title>Corynebacterium sp. nov., isolated from feces of the Anser Albifrons in China.</title>
        <authorList>
            <person name="Liu Q."/>
        </authorList>
    </citation>
    <scope>NUCLEOTIDE SEQUENCE [LARGE SCALE GENOMIC DNA]</scope>
    <source>
        <strain evidence="1 2">23H37-10</strain>
    </source>
</reference>
<accession>A0A7G7YP97</accession>
<dbReference type="Pfam" id="PF13649">
    <property type="entry name" value="Methyltransf_25"/>
    <property type="match status" value="1"/>
</dbReference>
<dbReference type="InterPro" id="IPR029063">
    <property type="entry name" value="SAM-dependent_MTases_sf"/>
</dbReference>
<proteinExistence type="predicted"/>
<dbReference type="RefSeq" id="WP_185770067.1">
    <property type="nucleotide sequence ID" value="NZ_CP046883.1"/>
</dbReference>
<sequence>MLSDVIDLLADPVDGTDLSAGDEQWRTLVSASGHSYDVARQGYVTLAGGTGLRYSGDDASMIEARETFLSGGHFAPFVEAVTSHVEAVLDDAGVADEAHPGIVEVGAGTGYYLSHALDTIHNSRGVGLDVSTAAAKRLANAHPRVGAVVADAWSRLPLRDASVDTIMVVFAPRNAAEFARILKPEGEVVVLTADAGHLSELREPLGIIDVEKGKVDRMIAQASGHLEPVGDSEIVEFTMSLDQASIAAQIGMSPSARHIHPDVLQERIADLPHTMQVTARAAITRLKRIS</sequence>
<dbReference type="Gene3D" id="3.40.50.150">
    <property type="entry name" value="Vaccinia Virus protein VP39"/>
    <property type="match status" value="1"/>
</dbReference>
<dbReference type="InterPro" id="IPR041698">
    <property type="entry name" value="Methyltransf_25"/>
</dbReference>
<dbReference type="SUPFAM" id="SSF53335">
    <property type="entry name" value="S-adenosyl-L-methionine-dependent methyltransferases"/>
    <property type="match status" value="1"/>
</dbReference>
<dbReference type="EMBL" id="CP046883">
    <property type="protein sequence ID" value="QNH96317.1"/>
    <property type="molecule type" value="Genomic_DNA"/>
</dbReference>
<dbReference type="Proteomes" id="UP000515275">
    <property type="component" value="Chromosome"/>
</dbReference>
<evidence type="ECO:0000313" key="1">
    <source>
        <dbReference type="EMBL" id="QNH96317.1"/>
    </source>
</evidence>
<keyword evidence="1" id="KW-0808">Transferase</keyword>
<dbReference type="AlphaFoldDB" id="A0A7G7YP97"/>
<keyword evidence="1" id="KW-0489">Methyltransferase</keyword>
<dbReference type="GO" id="GO:0008168">
    <property type="term" value="F:methyltransferase activity"/>
    <property type="evidence" value="ECO:0007669"/>
    <property type="project" value="UniProtKB-KW"/>
</dbReference>
<name>A0A7G7YP97_9CORY</name>
<dbReference type="GO" id="GO:0032259">
    <property type="term" value="P:methylation"/>
    <property type="evidence" value="ECO:0007669"/>
    <property type="project" value="UniProtKB-KW"/>
</dbReference>
<dbReference type="CDD" id="cd02440">
    <property type="entry name" value="AdoMet_MTases"/>
    <property type="match status" value="1"/>
</dbReference>
<dbReference type="KEGG" id="cans:GP473_06255"/>
<protein>
    <submittedName>
        <fullName evidence="1">Methyltransferase domain-containing protein</fullName>
    </submittedName>
</protein>
<dbReference type="PIRSF" id="PIRSF018249">
    <property type="entry name" value="MyrA_prd"/>
    <property type="match status" value="1"/>
</dbReference>
<evidence type="ECO:0000313" key="2">
    <source>
        <dbReference type="Proteomes" id="UP000515275"/>
    </source>
</evidence>